<dbReference type="GO" id="GO:0016020">
    <property type="term" value="C:membrane"/>
    <property type="evidence" value="ECO:0007669"/>
    <property type="project" value="TreeGrafter"/>
</dbReference>
<name>A0A919Q7G5_9ACTN</name>
<dbReference type="EMBL" id="BOOA01000013">
    <property type="protein sequence ID" value="GIH23849.1"/>
    <property type="molecule type" value="Genomic_DNA"/>
</dbReference>
<feature type="transmembrane region" description="Helical" evidence="2">
    <location>
        <begin position="6"/>
        <end position="29"/>
    </location>
</feature>
<feature type="region of interest" description="Disordered" evidence="1">
    <location>
        <begin position="278"/>
        <end position="300"/>
    </location>
</feature>
<sequence length="380" mass="39442">MVTEPMPGLAVWLAVVLVCLSTLAGAWLARRASRQVTAWLAVASALMLVTALIDMLPDAWQGAVESGVPLWAVGAAILSGFLVITYFTRKGCGHGHDEPAAATGRHAPGLHRRVKEVIGAAVFSGVGTAAALAVHRAVEGATLALTTSAVVVIALMVHSTSEGLALTALLDMASRRPAPWLVVSCVSPVAGVLIATVSPLPARAEPILVGVVAGVLLRTALVGLKLAAIRQEDGRLPRRHVLSAIGVAGTMAVLLAAVHLVPEHPAVLSAGAGHRLPAPAGPAPVPAPSATPTATSEPEDSEQLRAALAAGELSLAQVLERDDKAAKRTCVAWLLRGLPGYRSGDIRRLLEAQDISPTRTIGELTRRQRDYLVEHISTDQ</sequence>
<comment type="caution">
    <text evidence="3">The sequence shown here is derived from an EMBL/GenBank/DDBJ whole genome shotgun (WGS) entry which is preliminary data.</text>
</comment>
<protein>
    <recommendedName>
        <fullName evidence="5">Zinc transporter ZupT</fullName>
    </recommendedName>
</protein>
<feature type="transmembrane region" description="Helical" evidence="2">
    <location>
        <begin position="117"/>
        <end position="134"/>
    </location>
</feature>
<dbReference type="GO" id="GO:0005385">
    <property type="term" value="F:zinc ion transmembrane transporter activity"/>
    <property type="evidence" value="ECO:0007669"/>
    <property type="project" value="TreeGrafter"/>
</dbReference>
<evidence type="ECO:0008006" key="5">
    <source>
        <dbReference type="Google" id="ProtNLM"/>
    </source>
</evidence>
<dbReference type="RefSeq" id="WP_204040628.1">
    <property type="nucleotide sequence ID" value="NZ_BOOA01000013.1"/>
</dbReference>
<keyword evidence="2" id="KW-0812">Transmembrane</keyword>
<feature type="transmembrane region" description="Helical" evidence="2">
    <location>
        <begin position="178"/>
        <end position="201"/>
    </location>
</feature>
<dbReference type="PANTHER" id="PTHR11040:SF44">
    <property type="entry name" value="PROTEIN ZNTC-RELATED"/>
    <property type="match status" value="1"/>
</dbReference>
<feature type="transmembrane region" description="Helical" evidence="2">
    <location>
        <begin position="241"/>
        <end position="261"/>
    </location>
</feature>
<evidence type="ECO:0000256" key="1">
    <source>
        <dbReference type="SAM" id="MobiDB-lite"/>
    </source>
</evidence>
<feature type="transmembrane region" description="Helical" evidence="2">
    <location>
        <begin position="36"/>
        <end position="56"/>
    </location>
</feature>
<proteinExistence type="predicted"/>
<evidence type="ECO:0000313" key="4">
    <source>
        <dbReference type="Proteomes" id="UP000640052"/>
    </source>
</evidence>
<keyword evidence="2" id="KW-0472">Membrane</keyword>
<evidence type="ECO:0000313" key="3">
    <source>
        <dbReference type="EMBL" id="GIH23849.1"/>
    </source>
</evidence>
<reference evidence="3" key="1">
    <citation type="submission" date="2021-01" db="EMBL/GenBank/DDBJ databases">
        <title>Whole genome shotgun sequence of Acrocarpospora phusangensis NBRC 108782.</title>
        <authorList>
            <person name="Komaki H."/>
            <person name="Tamura T."/>
        </authorList>
    </citation>
    <scope>NUCLEOTIDE SEQUENCE</scope>
    <source>
        <strain evidence="3">NBRC 108782</strain>
    </source>
</reference>
<organism evidence="3 4">
    <name type="scientific">Acrocarpospora phusangensis</name>
    <dbReference type="NCBI Taxonomy" id="1070424"/>
    <lineage>
        <taxon>Bacteria</taxon>
        <taxon>Bacillati</taxon>
        <taxon>Actinomycetota</taxon>
        <taxon>Actinomycetes</taxon>
        <taxon>Streptosporangiales</taxon>
        <taxon>Streptosporangiaceae</taxon>
        <taxon>Acrocarpospora</taxon>
    </lineage>
</organism>
<feature type="compositionally biased region" description="Pro residues" evidence="1">
    <location>
        <begin position="279"/>
        <end position="289"/>
    </location>
</feature>
<keyword evidence="2" id="KW-1133">Transmembrane helix</keyword>
<gene>
    <name evidence="3" type="ORF">Aph01nite_21590</name>
</gene>
<keyword evidence="4" id="KW-1185">Reference proteome</keyword>
<feature type="transmembrane region" description="Helical" evidence="2">
    <location>
        <begin position="68"/>
        <end position="87"/>
    </location>
</feature>
<dbReference type="AlphaFoldDB" id="A0A919Q7G5"/>
<dbReference type="PANTHER" id="PTHR11040">
    <property type="entry name" value="ZINC/IRON TRANSPORTER"/>
    <property type="match status" value="1"/>
</dbReference>
<dbReference type="Proteomes" id="UP000640052">
    <property type="component" value="Unassembled WGS sequence"/>
</dbReference>
<dbReference type="Gene3D" id="1.10.8.50">
    <property type="match status" value="1"/>
</dbReference>
<accession>A0A919Q7G5</accession>
<feature type="transmembrane region" description="Helical" evidence="2">
    <location>
        <begin position="207"/>
        <end position="229"/>
    </location>
</feature>
<evidence type="ECO:0000256" key="2">
    <source>
        <dbReference type="SAM" id="Phobius"/>
    </source>
</evidence>
<feature type="transmembrane region" description="Helical" evidence="2">
    <location>
        <begin position="140"/>
        <end position="157"/>
    </location>
</feature>